<dbReference type="InterPro" id="IPR035906">
    <property type="entry name" value="MetI-like_sf"/>
</dbReference>
<evidence type="ECO:0000256" key="5">
    <source>
        <dbReference type="RuleBase" id="RU363032"/>
    </source>
</evidence>
<keyword evidence="8" id="KW-1185">Reference proteome</keyword>
<reference evidence="7 8" key="1">
    <citation type="submission" date="2019-06" db="EMBL/GenBank/DDBJ databases">
        <title>Genome sequence of Litorilinea aerophila BAA-2444.</title>
        <authorList>
            <person name="Maclea K.S."/>
            <person name="Maurais E.G."/>
            <person name="Iannazzi L.C."/>
        </authorList>
    </citation>
    <scope>NUCLEOTIDE SEQUENCE [LARGE SCALE GENOMIC DNA]</scope>
    <source>
        <strain evidence="7 8">ATCC BAA-2444</strain>
    </source>
</reference>
<sequence>MFTTLRDLLKYDGRFRIAFIFLLAVLCLALLTLVSPYDPSRTYLVPPDMPPSLEYPFGTNSRGQDIFWWMAFAVRNSLLLGLLTAAVSRVIAVLVGLTAGYRGGMADRLLMSINDSFVVMPVLPILILLSFLMRGQLNLVMLGVLMGVFGWPWDARLIRAQVLSLKERPFTQTAVYSGTNAFWITIHEHLPFVLPVVFATTINNLIWAIGMEVTLSVLGLSDVTLPTIGTTIFWANQHQALVFGAWWWLAAPVLVAIILFLGLYLFFSSVNEYIDPRTRLRLIGG</sequence>
<name>A0A540VCE6_9CHLR</name>
<dbReference type="PANTHER" id="PTHR42729">
    <property type="entry name" value="OLIGO/DIPEPTIDE TRANSPORT, PERMEASE PROTEIN (DPPC-2)"/>
    <property type="match status" value="1"/>
</dbReference>
<feature type="transmembrane region" description="Helical" evidence="5">
    <location>
        <begin position="245"/>
        <end position="267"/>
    </location>
</feature>
<dbReference type="EMBL" id="VIGC01000024">
    <property type="protein sequence ID" value="TQE94392.1"/>
    <property type="molecule type" value="Genomic_DNA"/>
</dbReference>
<protein>
    <submittedName>
        <fullName evidence="7">ABC transporter permease</fullName>
    </submittedName>
</protein>
<accession>A0A540VCE6</accession>
<feature type="transmembrane region" description="Helical" evidence="5">
    <location>
        <begin position="78"/>
        <end position="101"/>
    </location>
</feature>
<dbReference type="InParanoid" id="A0A540VCE6"/>
<comment type="caution">
    <text evidence="7">The sequence shown here is derived from an EMBL/GenBank/DDBJ whole genome shotgun (WGS) entry which is preliminary data.</text>
</comment>
<keyword evidence="2 5" id="KW-0812">Transmembrane</keyword>
<comment type="similarity">
    <text evidence="5">Belongs to the binding-protein-dependent transport system permease family.</text>
</comment>
<dbReference type="PROSITE" id="PS50928">
    <property type="entry name" value="ABC_TM1"/>
    <property type="match status" value="1"/>
</dbReference>
<feature type="domain" description="ABC transmembrane type-1" evidence="6">
    <location>
        <begin position="74"/>
        <end position="267"/>
    </location>
</feature>
<feature type="transmembrane region" description="Helical" evidence="5">
    <location>
        <begin position="139"/>
        <end position="158"/>
    </location>
</feature>
<dbReference type="RefSeq" id="WP_141611310.1">
    <property type="nucleotide sequence ID" value="NZ_VIGC02000024.1"/>
</dbReference>
<keyword evidence="4 5" id="KW-0472">Membrane</keyword>
<dbReference type="GO" id="GO:0055085">
    <property type="term" value="P:transmembrane transport"/>
    <property type="evidence" value="ECO:0007669"/>
    <property type="project" value="InterPro"/>
</dbReference>
<evidence type="ECO:0000259" key="6">
    <source>
        <dbReference type="PROSITE" id="PS50928"/>
    </source>
</evidence>
<evidence type="ECO:0000256" key="4">
    <source>
        <dbReference type="ARBA" id="ARBA00023136"/>
    </source>
</evidence>
<keyword evidence="3 5" id="KW-1133">Transmembrane helix</keyword>
<proteinExistence type="inferred from homology"/>
<gene>
    <name evidence="7" type="ORF">FKZ61_16800</name>
</gene>
<dbReference type="PANTHER" id="PTHR42729:SF1">
    <property type="entry name" value="OLIGO_DIPEPTIDE TRANSPORT, PERMEASE PROTEIN (DPPC-2)"/>
    <property type="match status" value="1"/>
</dbReference>
<dbReference type="GO" id="GO:0005886">
    <property type="term" value="C:plasma membrane"/>
    <property type="evidence" value="ECO:0007669"/>
    <property type="project" value="UniProtKB-SubCell"/>
</dbReference>
<dbReference type="SUPFAM" id="SSF161098">
    <property type="entry name" value="MetI-like"/>
    <property type="match status" value="1"/>
</dbReference>
<evidence type="ECO:0000256" key="1">
    <source>
        <dbReference type="ARBA" id="ARBA00004141"/>
    </source>
</evidence>
<evidence type="ECO:0000256" key="2">
    <source>
        <dbReference type="ARBA" id="ARBA00022692"/>
    </source>
</evidence>
<evidence type="ECO:0000256" key="3">
    <source>
        <dbReference type="ARBA" id="ARBA00022989"/>
    </source>
</evidence>
<dbReference type="Proteomes" id="UP000317371">
    <property type="component" value="Unassembled WGS sequence"/>
</dbReference>
<dbReference type="OrthoDB" id="9789244at2"/>
<dbReference type="CDD" id="cd06261">
    <property type="entry name" value="TM_PBP2"/>
    <property type="match status" value="1"/>
</dbReference>
<feature type="transmembrane region" description="Helical" evidence="5">
    <location>
        <begin position="192"/>
        <end position="210"/>
    </location>
</feature>
<dbReference type="AlphaFoldDB" id="A0A540VCE6"/>
<dbReference type="Gene3D" id="1.10.3720.10">
    <property type="entry name" value="MetI-like"/>
    <property type="match status" value="1"/>
</dbReference>
<dbReference type="Pfam" id="PF00528">
    <property type="entry name" value="BPD_transp_1"/>
    <property type="match status" value="1"/>
</dbReference>
<dbReference type="InterPro" id="IPR000515">
    <property type="entry name" value="MetI-like"/>
</dbReference>
<evidence type="ECO:0000313" key="8">
    <source>
        <dbReference type="Proteomes" id="UP000317371"/>
    </source>
</evidence>
<organism evidence="7 8">
    <name type="scientific">Litorilinea aerophila</name>
    <dbReference type="NCBI Taxonomy" id="1204385"/>
    <lineage>
        <taxon>Bacteria</taxon>
        <taxon>Bacillati</taxon>
        <taxon>Chloroflexota</taxon>
        <taxon>Caldilineae</taxon>
        <taxon>Caldilineales</taxon>
        <taxon>Caldilineaceae</taxon>
        <taxon>Litorilinea</taxon>
    </lineage>
</organism>
<feature type="transmembrane region" description="Helical" evidence="5">
    <location>
        <begin position="113"/>
        <end position="133"/>
    </location>
</feature>
<comment type="subcellular location">
    <subcellularLocation>
        <location evidence="5">Cell membrane</location>
        <topology evidence="5">Multi-pass membrane protein</topology>
    </subcellularLocation>
    <subcellularLocation>
        <location evidence="1">Membrane</location>
        <topology evidence="1">Multi-pass membrane protein</topology>
    </subcellularLocation>
</comment>
<keyword evidence="5" id="KW-0813">Transport</keyword>
<evidence type="ECO:0000313" key="7">
    <source>
        <dbReference type="EMBL" id="TQE94392.1"/>
    </source>
</evidence>